<evidence type="ECO:0000313" key="1">
    <source>
        <dbReference type="EMBL" id="QJA53745.1"/>
    </source>
</evidence>
<dbReference type="AlphaFoldDB" id="A0A6H2A2K9"/>
<name>A0A6H2A2K9_9ZZZZ</name>
<dbReference type="EMBL" id="MT144447">
    <property type="protein sequence ID" value="QJA53745.1"/>
    <property type="molecule type" value="Genomic_DNA"/>
</dbReference>
<organism evidence="1">
    <name type="scientific">viral metagenome</name>
    <dbReference type="NCBI Taxonomy" id="1070528"/>
    <lineage>
        <taxon>unclassified sequences</taxon>
        <taxon>metagenomes</taxon>
        <taxon>organismal metagenomes</taxon>
    </lineage>
</organism>
<proteinExistence type="predicted"/>
<reference evidence="1" key="1">
    <citation type="submission" date="2020-03" db="EMBL/GenBank/DDBJ databases">
        <title>The deep terrestrial virosphere.</title>
        <authorList>
            <person name="Holmfeldt K."/>
            <person name="Nilsson E."/>
            <person name="Simone D."/>
            <person name="Lopez-Fernandez M."/>
            <person name="Wu X."/>
            <person name="de Brujin I."/>
            <person name="Lundin D."/>
            <person name="Andersson A."/>
            <person name="Bertilsson S."/>
            <person name="Dopson M."/>
        </authorList>
    </citation>
    <scope>NUCLEOTIDE SEQUENCE</scope>
    <source>
        <strain evidence="1">TM448A03878</strain>
    </source>
</reference>
<gene>
    <name evidence="1" type="ORF">TM448A03878_0005</name>
</gene>
<accession>A0A6H2A2K9</accession>
<protein>
    <submittedName>
        <fullName evidence="1">Uncharacterized protein</fullName>
    </submittedName>
</protein>
<sequence length="53" mass="5779">MKIYDTDGNLIEDTQSYNSKVIYFLDGDIDGGDLNGCTEAMDDLDIDLDGGTL</sequence>